<dbReference type="Gene3D" id="3.40.50.720">
    <property type="entry name" value="NAD(P)-binding Rossmann-like Domain"/>
    <property type="match status" value="1"/>
</dbReference>
<evidence type="ECO:0000313" key="6">
    <source>
        <dbReference type="Proteomes" id="UP001501570"/>
    </source>
</evidence>
<evidence type="ECO:0000256" key="2">
    <source>
        <dbReference type="ARBA" id="ARBA00023002"/>
    </source>
</evidence>
<dbReference type="PANTHER" id="PTHR43401">
    <property type="entry name" value="L-THREONINE 3-DEHYDROGENASE"/>
    <property type="match status" value="1"/>
</dbReference>
<dbReference type="Pfam" id="PF08240">
    <property type="entry name" value="ADH_N"/>
    <property type="match status" value="1"/>
</dbReference>
<accession>A0ABP9RUK0</accession>
<feature type="domain" description="Alcohol dehydrogenase-like C-terminal" evidence="3">
    <location>
        <begin position="175"/>
        <end position="300"/>
    </location>
</feature>
<evidence type="ECO:0000259" key="4">
    <source>
        <dbReference type="Pfam" id="PF08240"/>
    </source>
</evidence>
<sequence length="344" mass="35548">METTSRRVVTLAPERMELSEGGIPAPRPDQALVRVERVGLCGSDYHIYDGTHPYAVFPQVQGHEFVGVVAELPDGYSGPHRAGDRVVVNPLRGCGRCFPCTRGRPNCCVDVTVLGVQLPGGLADHVAVPVDQLVAAAGLPADLAVLSEPVAIGLHAVNRGGIADGDRVVVTGAGPIGLAATLAAVDRGARVLVADRIASRLEAAARAGAERVVDTASEDLAEAVDAFTGGWGPAVVVEATGVPALVRLAVDLVAHSGTVVVVGISTADVGLRVSDLSRKEINLLGSRNSAGEFPAAVDLVMRRADVLAGWVTHTFGLDEVPKAIEFARANPDLVEKVVISCAAD</sequence>
<dbReference type="InterPro" id="IPR013149">
    <property type="entry name" value="ADH-like_C"/>
</dbReference>
<dbReference type="EMBL" id="BAABJQ010000009">
    <property type="protein sequence ID" value="GAA5187473.1"/>
    <property type="molecule type" value="Genomic_DNA"/>
</dbReference>
<comment type="cofactor">
    <cofactor evidence="1">
        <name>Zn(2+)</name>
        <dbReference type="ChEBI" id="CHEBI:29105"/>
    </cofactor>
</comment>
<evidence type="ECO:0000256" key="1">
    <source>
        <dbReference type="ARBA" id="ARBA00001947"/>
    </source>
</evidence>
<gene>
    <name evidence="5" type="ORF">GCM10023322_35900</name>
</gene>
<protein>
    <submittedName>
        <fullName evidence="5">Zinc-binding alcohol dehydrogenase family protein</fullName>
    </submittedName>
</protein>
<comment type="caution">
    <text evidence="5">The sequence shown here is derived from an EMBL/GenBank/DDBJ whole genome shotgun (WGS) entry which is preliminary data.</text>
</comment>
<proteinExistence type="predicted"/>
<dbReference type="InterPro" id="IPR036291">
    <property type="entry name" value="NAD(P)-bd_dom_sf"/>
</dbReference>
<evidence type="ECO:0000259" key="3">
    <source>
        <dbReference type="Pfam" id="PF00107"/>
    </source>
</evidence>
<dbReference type="InterPro" id="IPR013154">
    <property type="entry name" value="ADH-like_N"/>
</dbReference>
<dbReference type="Pfam" id="PF00107">
    <property type="entry name" value="ADH_zinc_N"/>
    <property type="match status" value="1"/>
</dbReference>
<dbReference type="Proteomes" id="UP001501570">
    <property type="component" value="Unassembled WGS sequence"/>
</dbReference>
<dbReference type="Gene3D" id="3.90.180.10">
    <property type="entry name" value="Medium-chain alcohol dehydrogenases, catalytic domain"/>
    <property type="match status" value="1"/>
</dbReference>
<dbReference type="InterPro" id="IPR050129">
    <property type="entry name" value="Zn_alcohol_dh"/>
</dbReference>
<dbReference type="SUPFAM" id="SSF51735">
    <property type="entry name" value="NAD(P)-binding Rossmann-fold domains"/>
    <property type="match status" value="1"/>
</dbReference>
<name>A0ABP9RUK0_9ACTN</name>
<reference evidence="6" key="1">
    <citation type="journal article" date="2019" name="Int. J. Syst. Evol. Microbiol.">
        <title>The Global Catalogue of Microorganisms (GCM) 10K type strain sequencing project: providing services to taxonomists for standard genome sequencing and annotation.</title>
        <authorList>
            <consortium name="The Broad Institute Genomics Platform"/>
            <consortium name="The Broad Institute Genome Sequencing Center for Infectious Disease"/>
            <person name="Wu L."/>
            <person name="Ma J."/>
        </authorList>
    </citation>
    <scope>NUCLEOTIDE SEQUENCE [LARGE SCALE GENOMIC DNA]</scope>
    <source>
        <strain evidence="6">JCM 18304</strain>
    </source>
</reference>
<keyword evidence="2" id="KW-0560">Oxidoreductase</keyword>
<keyword evidence="6" id="KW-1185">Reference proteome</keyword>
<organism evidence="5 6">
    <name type="scientific">Rugosimonospora acidiphila</name>
    <dbReference type="NCBI Taxonomy" id="556531"/>
    <lineage>
        <taxon>Bacteria</taxon>
        <taxon>Bacillati</taxon>
        <taxon>Actinomycetota</taxon>
        <taxon>Actinomycetes</taxon>
        <taxon>Micromonosporales</taxon>
        <taxon>Micromonosporaceae</taxon>
        <taxon>Rugosimonospora</taxon>
    </lineage>
</organism>
<evidence type="ECO:0000313" key="5">
    <source>
        <dbReference type="EMBL" id="GAA5187473.1"/>
    </source>
</evidence>
<feature type="domain" description="Alcohol dehydrogenase-like N-terminal" evidence="4">
    <location>
        <begin position="28"/>
        <end position="135"/>
    </location>
</feature>
<dbReference type="SUPFAM" id="SSF50129">
    <property type="entry name" value="GroES-like"/>
    <property type="match status" value="1"/>
</dbReference>
<dbReference type="InterPro" id="IPR011032">
    <property type="entry name" value="GroES-like_sf"/>
</dbReference>
<dbReference type="PANTHER" id="PTHR43401:SF2">
    <property type="entry name" value="L-THREONINE 3-DEHYDROGENASE"/>
    <property type="match status" value="1"/>
</dbReference>